<dbReference type="PANTHER" id="PTHR11139">
    <property type="entry name" value="ATAXIA TELANGIECTASIA MUTATED ATM -RELATED"/>
    <property type="match status" value="1"/>
</dbReference>
<dbReference type="GO" id="GO:0000077">
    <property type="term" value="P:DNA damage checkpoint signaling"/>
    <property type="evidence" value="ECO:0007669"/>
    <property type="project" value="TreeGrafter"/>
</dbReference>
<accession>A0A314YCA6</accession>
<dbReference type="GO" id="GO:0004674">
    <property type="term" value="F:protein serine/threonine kinase activity"/>
    <property type="evidence" value="ECO:0007669"/>
    <property type="project" value="UniProtKB-KW"/>
</dbReference>
<dbReference type="EMBL" id="PJQY01001455">
    <property type="protein sequence ID" value="PQQ02559.1"/>
    <property type="molecule type" value="Genomic_DNA"/>
</dbReference>
<keyword evidence="4" id="KW-0539">Nucleus</keyword>
<proteinExistence type="predicted"/>
<comment type="caution">
    <text evidence="5">The sequence shown here is derived from an EMBL/GenBank/DDBJ whole genome shotgun (WGS) entry which is preliminary data.</text>
</comment>
<evidence type="ECO:0000256" key="3">
    <source>
        <dbReference type="ARBA" id="ARBA00022763"/>
    </source>
</evidence>
<dbReference type="STRING" id="2094558.A0A314YCA6"/>
<name>A0A314YCA6_PRUYE</name>
<sequence length="830" mass="92489">MANLSSLLHELRERIAATSATPPNHADDDVLDARFRAVLPNLLHAYVVPSPSANEREVTAVLKLIAHTARNFPGVFYHGKASAILPLLGRILPFFAEPAFRSRHGVIFETVGSLLSLLRTGARDAYRQFFIDSMIVVEDILYVASVCADVSNIMESTKLTLKCFCESFNAILDDPDHLGDLPASNKLNDGIGILINLTGKIRWQPFATWMIKLLGKCLTEGTLYVEGLINVSFVTAACSLLCYGDADVHMACFEFACVVGSAINYDIIPHQKIIQSISTILREDKEGLPVFRNIIYDSSIGGCLDALHCSCPEDVVKLTAADLVDVFPHSMSSTKSQELKVALCNAYMRIAKMCPPHIWRPESLIPRTNLSQASLIRCMHGSLGMSAGPLAMGSMEFENKDVDADLMHVVKLPWTHSLVNNTGPHHPWKTKCTSVQVACKLGHRTRTETQLEVLDLSLNDEFQEVNIEAIISMPVIVIWSGFGGLSHIFRRLEFLRGERPEKVRNIIPFSLGLLSCLYGSCNDGDGTNRSQCKLVLNMTNEKHGRTADYLLQGFWCSKCDRSVRQNTALDNPHMTVRMNASRLIHKACYFHLKGGFEQILLKVVHVRNELFDYLSARLSSRPIMVKEFTESVLGIETEDLVKKMIPVVLPKLVVSQQDDKQALDTLSNWLNVRELAVALQFYHTQTGSDKQEIFAAALPALLDELICFLDGGDSDEINRRLARVPEMIKEVARVLTGGEDLPSFLRNHFLVKVSPASTKHVISQVFAALIPFLERDEENPIHLDKVVKILEELVLNNRVILKQNVREFPPLPSIPSLIEVNKAIQEAEGQ</sequence>
<keyword evidence="6" id="KW-1185">Reference proteome</keyword>
<reference evidence="5 6" key="1">
    <citation type="submission" date="2018-02" db="EMBL/GenBank/DDBJ databases">
        <title>Draft genome of wild Prunus yedoensis var. nudiflora.</title>
        <authorList>
            <person name="Baek S."/>
            <person name="Kim J.-H."/>
            <person name="Choi K."/>
            <person name="Kim G.-B."/>
            <person name="Cho A."/>
            <person name="Jang H."/>
            <person name="Shin C.-H."/>
            <person name="Yu H.-J."/>
            <person name="Mun J.-H."/>
        </authorList>
    </citation>
    <scope>NUCLEOTIDE SEQUENCE [LARGE SCALE GENOMIC DNA]</scope>
    <source>
        <strain evidence="6">cv. Jeju island</strain>
        <tissue evidence="5">Leaf</tissue>
    </source>
</reference>
<evidence type="ECO:0000313" key="6">
    <source>
        <dbReference type="Proteomes" id="UP000250321"/>
    </source>
</evidence>
<dbReference type="OrthoDB" id="381190at2759"/>
<evidence type="ECO:0000256" key="4">
    <source>
        <dbReference type="ARBA" id="ARBA00023242"/>
    </source>
</evidence>
<dbReference type="InterPro" id="IPR016024">
    <property type="entry name" value="ARM-type_fold"/>
</dbReference>
<dbReference type="GO" id="GO:0000723">
    <property type="term" value="P:telomere maintenance"/>
    <property type="evidence" value="ECO:0007669"/>
    <property type="project" value="TreeGrafter"/>
</dbReference>
<dbReference type="AlphaFoldDB" id="A0A314YCA6"/>
<organism evidence="5 6">
    <name type="scientific">Prunus yedoensis var. nudiflora</name>
    <dbReference type="NCBI Taxonomy" id="2094558"/>
    <lineage>
        <taxon>Eukaryota</taxon>
        <taxon>Viridiplantae</taxon>
        <taxon>Streptophyta</taxon>
        <taxon>Embryophyta</taxon>
        <taxon>Tracheophyta</taxon>
        <taxon>Spermatophyta</taxon>
        <taxon>Magnoliopsida</taxon>
        <taxon>eudicotyledons</taxon>
        <taxon>Gunneridae</taxon>
        <taxon>Pentapetalae</taxon>
        <taxon>rosids</taxon>
        <taxon>fabids</taxon>
        <taxon>Rosales</taxon>
        <taxon>Rosaceae</taxon>
        <taxon>Amygdaloideae</taxon>
        <taxon>Amygdaleae</taxon>
        <taxon>Prunus</taxon>
    </lineage>
</organism>
<keyword evidence="2" id="KW-0723">Serine/threonine-protein kinase</keyword>
<dbReference type="InterPro" id="IPR050517">
    <property type="entry name" value="DDR_Repair_Kinase"/>
</dbReference>
<dbReference type="GO" id="GO:0005694">
    <property type="term" value="C:chromosome"/>
    <property type="evidence" value="ECO:0007669"/>
    <property type="project" value="TreeGrafter"/>
</dbReference>
<dbReference type="GO" id="GO:0006281">
    <property type="term" value="P:DNA repair"/>
    <property type="evidence" value="ECO:0007669"/>
    <property type="project" value="TreeGrafter"/>
</dbReference>
<dbReference type="Proteomes" id="UP000250321">
    <property type="component" value="Unassembled WGS sequence"/>
</dbReference>
<gene>
    <name evidence="5" type="ORF">Pyn_10637</name>
</gene>
<dbReference type="PANTHER" id="PTHR11139:SF69">
    <property type="entry name" value="SERINE_THREONINE-PROTEIN KINASE ATR"/>
    <property type="match status" value="1"/>
</dbReference>
<evidence type="ECO:0000256" key="2">
    <source>
        <dbReference type="ARBA" id="ARBA00022527"/>
    </source>
</evidence>
<evidence type="ECO:0008006" key="7">
    <source>
        <dbReference type="Google" id="ProtNLM"/>
    </source>
</evidence>
<dbReference type="GO" id="GO:0005634">
    <property type="term" value="C:nucleus"/>
    <property type="evidence" value="ECO:0007669"/>
    <property type="project" value="UniProtKB-SubCell"/>
</dbReference>
<evidence type="ECO:0000313" key="5">
    <source>
        <dbReference type="EMBL" id="PQQ02559.1"/>
    </source>
</evidence>
<keyword evidence="2" id="KW-0418">Kinase</keyword>
<comment type="subcellular location">
    <subcellularLocation>
        <location evidence="1">Nucleus</location>
    </subcellularLocation>
</comment>
<keyword evidence="3" id="KW-0227">DNA damage</keyword>
<evidence type="ECO:0000256" key="1">
    <source>
        <dbReference type="ARBA" id="ARBA00004123"/>
    </source>
</evidence>
<dbReference type="SUPFAM" id="SSF48371">
    <property type="entry name" value="ARM repeat"/>
    <property type="match status" value="1"/>
</dbReference>
<keyword evidence="2" id="KW-0808">Transferase</keyword>
<protein>
    <recommendedName>
        <fullName evidence="7">Serine/threonine-protein kinase ATR</fullName>
    </recommendedName>
</protein>